<dbReference type="InterPro" id="IPR000073">
    <property type="entry name" value="AB_hydrolase_1"/>
</dbReference>
<dbReference type="EMBL" id="KV878211">
    <property type="protein sequence ID" value="OJJ37070.1"/>
    <property type="molecule type" value="Genomic_DNA"/>
</dbReference>
<dbReference type="GeneID" id="63743785"/>
<reference evidence="4" key="1">
    <citation type="journal article" date="2017" name="Genome Biol.">
        <title>Comparative genomics reveals high biological diversity and specific adaptations in the industrially and medically important fungal genus Aspergillus.</title>
        <authorList>
            <person name="de Vries R.P."/>
            <person name="Riley R."/>
            <person name="Wiebenga A."/>
            <person name="Aguilar-Osorio G."/>
            <person name="Amillis S."/>
            <person name="Uchima C.A."/>
            <person name="Anderluh G."/>
            <person name="Asadollahi M."/>
            <person name="Askin M."/>
            <person name="Barry K."/>
            <person name="Battaglia E."/>
            <person name="Bayram O."/>
            <person name="Benocci T."/>
            <person name="Braus-Stromeyer S.A."/>
            <person name="Caldana C."/>
            <person name="Canovas D."/>
            <person name="Cerqueira G.C."/>
            <person name="Chen F."/>
            <person name="Chen W."/>
            <person name="Choi C."/>
            <person name="Clum A."/>
            <person name="Dos Santos R.A."/>
            <person name="Damasio A.R."/>
            <person name="Diallinas G."/>
            <person name="Emri T."/>
            <person name="Fekete E."/>
            <person name="Flipphi M."/>
            <person name="Freyberg S."/>
            <person name="Gallo A."/>
            <person name="Gournas C."/>
            <person name="Habgood R."/>
            <person name="Hainaut M."/>
            <person name="Harispe M.L."/>
            <person name="Henrissat B."/>
            <person name="Hilden K.S."/>
            <person name="Hope R."/>
            <person name="Hossain A."/>
            <person name="Karabika E."/>
            <person name="Karaffa L."/>
            <person name="Karanyi Z."/>
            <person name="Krasevec N."/>
            <person name="Kuo A."/>
            <person name="Kusch H."/>
            <person name="LaButti K."/>
            <person name="Lagendijk E.L."/>
            <person name="Lapidus A."/>
            <person name="Levasseur A."/>
            <person name="Lindquist E."/>
            <person name="Lipzen A."/>
            <person name="Logrieco A.F."/>
            <person name="MacCabe A."/>
            <person name="Maekelae M.R."/>
            <person name="Malavazi I."/>
            <person name="Melin P."/>
            <person name="Meyer V."/>
            <person name="Mielnichuk N."/>
            <person name="Miskei M."/>
            <person name="Molnar A.P."/>
            <person name="Mule G."/>
            <person name="Ngan C.Y."/>
            <person name="Orejas M."/>
            <person name="Orosz E."/>
            <person name="Ouedraogo J.P."/>
            <person name="Overkamp K.M."/>
            <person name="Park H.-S."/>
            <person name="Perrone G."/>
            <person name="Piumi F."/>
            <person name="Punt P.J."/>
            <person name="Ram A.F."/>
            <person name="Ramon A."/>
            <person name="Rauscher S."/>
            <person name="Record E."/>
            <person name="Riano-Pachon D.M."/>
            <person name="Robert V."/>
            <person name="Roehrig J."/>
            <person name="Ruller R."/>
            <person name="Salamov A."/>
            <person name="Salih N.S."/>
            <person name="Samson R.A."/>
            <person name="Sandor E."/>
            <person name="Sanguinetti M."/>
            <person name="Schuetze T."/>
            <person name="Sepcic K."/>
            <person name="Shelest E."/>
            <person name="Sherlock G."/>
            <person name="Sophianopoulou V."/>
            <person name="Squina F.M."/>
            <person name="Sun H."/>
            <person name="Susca A."/>
            <person name="Todd R.B."/>
            <person name="Tsang A."/>
            <person name="Unkles S.E."/>
            <person name="van de Wiele N."/>
            <person name="van Rossen-Uffink D."/>
            <person name="Oliveira J.V."/>
            <person name="Vesth T.C."/>
            <person name="Visser J."/>
            <person name="Yu J.-H."/>
            <person name="Zhou M."/>
            <person name="Andersen M.R."/>
            <person name="Archer D.B."/>
            <person name="Baker S.E."/>
            <person name="Benoit I."/>
            <person name="Brakhage A.A."/>
            <person name="Braus G.H."/>
            <person name="Fischer R."/>
            <person name="Frisvad J.C."/>
            <person name="Goldman G.H."/>
            <person name="Houbraken J."/>
            <person name="Oakley B."/>
            <person name="Pocsi I."/>
            <person name="Scazzocchio C."/>
            <person name="Seiboth B."/>
            <person name="vanKuyk P.A."/>
            <person name="Wortman J."/>
            <person name="Dyer P.S."/>
            <person name="Grigoriev I.V."/>
        </authorList>
    </citation>
    <scope>NUCLEOTIDE SEQUENCE [LARGE SCALE GENOMIC DNA]</scope>
    <source>
        <strain evidence="4">DTO 134E9</strain>
    </source>
</reference>
<keyword evidence="4" id="KW-1185">Reference proteome</keyword>
<dbReference type="SUPFAM" id="SSF53474">
    <property type="entry name" value="alpha/beta-Hydrolases"/>
    <property type="match status" value="1"/>
</dbReference>
<name>A0A1L9RQ31_ASPWE</name>
<proteinExistence type="predicted"/>
<accession>A0A1L9RQ31</accession>
<dbReference type="GO" id="GO:0004301">
    <property type="term" value="F:epoxide hydrolase activity"/>
    <property type="evidence" value="ECO:0007669"/>
    <property type="project" value="TreeGrafter"/>
</dbReference>
<evidence type="ECO:0000256" key="1">
    <source>
        <dbReference type="ARBA" id="ARBA00022801"/>
    </source>
</evidence>
<dbReference type="InterPro" id="IPR051340">
    <property type="entry name" value="Haloalkane_dehalogenase"/>
</dbReference>
<dbReference type="PANTHER" id="PTHR42977:SF3">
    <property type="entry name" value="AB HYDROLASE-1 DOMAIN-CONTAINING PROTEIN"/>
    <property type="match status" value="1"/>
</dbReference>
<dbReference type="PANTHER" id="PTHR42977">
    <property type="entry name" value="HYDROLASE-RELATED"/>
    <property type="match status" value="1"/>
</dbReference>
<dbReference type="InterPro" id="IPR029058">
    <property type="entry name" value="AB_hydrolase_fold"/>
</dbReference>
<dbReference type="Proteomes" id="UP000184383">
    <property type="component" value="Unassembled WGS sequence"/>
</dbReference>
<dbReference type="VEuPathDB" id="FungiDB:ASPWEDRAFT_108036"/>
<evidence type="ECO:0000313" key="3">
    <source>
        <dbReference type="EMBL" id="OJJ37070.1"/>
    </source>
</evidence>
<dbReference type="STRING" id="1073089.A0A1L9RQ31"/>
<dbReference type="Pfam" id="PF00561">
    <property type="entry name" value="Abhydrolase_1"/>
    <property type="match status" value="1"/>
</dbReference>
<keyword evidence="1" id="KW-0378">Hydrolase</keyword>
<dbReference type="Gene3D" id="3.40.50.1820">
    <property type="entry name" value="alpha/beta hydrolase"/>
    <property type="match status" value="1"/>
</dbReference>
<organism evidence="3 4">
    <name type="scientific">Aspergillus wentii DTO 134E9</name>
    <dbReference type="NCBI Taxonomy" id="1073089"/>
    <lineage>
        <taxon>Eukaryota</taxon>
        <taxon>Fungi</taxon>
        <taxon>Dikarya</taxon>
        <taxon>Ascomycota</taxon>
        <taxon>Pezizomycotina</taxon>
        <taxon>Eurotiomycetes</taxon>
        <taxon>Eurotiomycetidae</taxon>
        <taxon>Eurotiales</taxon>
        <taxon>Aspergillaceae</taxon>
        <taxon>Aspergillus</taxon>
        <taxon>Aspergillus subgen. Cremei</taxon>
    </lineage>
</organism>
<dbReference type="RefSeq" id="XP_040690746.1">
    <property type="nucleotide sequence ID" value="XM_040827937.1"/>
</dbReference>
<feature type="domain" description="AB hydrolase-1" evidence="2">
    <location>
        <begin position="29"/>
        <end position="268"/>
    </location>
</feature>
<evidence type="ECO:0000313" key="4">
    <source>
        <dbReference type="Proteomes" id="UP000184383"/>
    </source>
</evidence>
<protein>
    <recommendedName>
        <fullName evidence="2">AB hydrolase-1 domain-containing protein</fullName>
    </recommendedName>
</protein>
<sequence>MTLIKQTKINNLTIFYRESSDPTCPTNKTLLLLHGFPSSSHQYRSLIPLLSKHYRVIAPDLPGFGFTTVPDDYEYTFENITNTASAFLNALQIDKCAVYIFDYGAPIALRLALQRPTLFTGIISQNGNAYEEGLGGFWDPVKKYWESNSGEDREALRSVLSFETTKAQYLTGTKNPEVIPPETYWLDYSLLCRDRNADIQLDLFRDYEENVKLYPKFQEYLRESQIPLLAAWGKNDPIFIPAGAEAFKKDLPNAEVHLIDAGHFALESNLNDIAGLVMTFLERKVK</sequence>
<dbReference type="OrthoDB" id="6431331at2759"/>
<evidence type="ECO:0000259" key="2">
    <source>
        <dbReference type="Pfam" id="PF00561"/>
    </source>
</evidence>
<dbReference type="AlphaFoldDB" id="A0A1L9RQ31"/>
<gene>
    <name evidence="3" type="ORF">ASPWEDRAFT_108036</name>
</gene>